<dbReference type="Gene3D" id="2.60.120.260">
    <property type="entry name" value="Galactose-binding domain-like"/>
    <property type="match status" value="1"/>
</dbReference>
<protein>
    <submittedName>
        <fullName evidence="2">Bifunctional nuclease family protein</fullName>
    </submittedName>
</protein>
<evidence type="ECO:0000259" key="1">
    <source>
        <dbReference type="PROSITE" id="PS51658"/>
    </source>
</evidence>
<dbReference type="OrthoDB" id="5379939at2"/>
<organism evidence="2 3">
    <name type="scientific">Ktedonosporobacter rubrisoli</name>
    <dbReference type="NCBI Taxonomy" id="2509675"/>
    <lineage>
        <taxon>Bacteria</taxon>
        <taxon>Bacillati</taxon>
        <taxon>Chloroflexota</taxon>
        <taxon>Ktedonobacteria</taxon>
        <taxon>Ktedonobacterales</taxon>
        <taxon>Ktedonosporobacteraceae</taxon>
        <taxon>Ktedonosporobacter</taxon>
    </lineage>
</organism>
<dbReference type="SUPFAM" id="SSF103256">
    <property type="entry name" value="Hypothetical protein TM0160"/>
    <property type="match status" value="1"/>
</dbReference>
<dbReference type="InterPro" id="IPR003729">
    <property type="entry name" value="Bi_nuclease_dom"/>
</dbReference>
<sequence>MLLVDEQRQRAMLLTVCQFDRTSVEGISLHASLEMDTATTALMRPRTLDLLSKLLQASGGELERICIDVLQDEMLYAQVHLRDQYSQHTIAAGLGDALSLALQLHTPINVSDAVSARRWINLIEYGATLQQQLEAIAPLMQTSPEALFLKKEPWNRDFAQGLQGWQFLGNPECTSYRLDTQATHTGPASLAIDLRESPVHAMAPIGALVHHEGFLAHPYQGQRLRLLTHIKSEHIQQVMMQLHVAGPPAKQLDESTGVYLPTSTYETHTIFHPATDLCDWTRLELVIEVPLDAFTAFFNFSIEGSGKLWIDAVGFECVDTGLR</sequence>
<dbReference type="Pfam" id="PF02577">
    <property type="entry name" value="BFN_dom"/>
    <property type="match status" value="1"/>
</dbReference>
<proteinExistence type="predicted"/>
<accession>A0A4P6JN33</accession>
<dbReference type="RefSeq" id="WP_129887442.1">
    <property type="nucleotide sequence ID" value="NZ_CP035758.1"/>
</dbReference>
<dbReference type="Gene3D" id="3.10.690.10">
    <property type="entry name" value="Bifunctional nuclease domain"/>
    <property type="match status" value="1"/>
</dbReference>
<dbReference type="AlphaFoldDB" id="A0A4P6JN33"/>
<dbReference type="PROSITE" id="PS51658">
    <property type="entry name" value="BFN"/>
    <property type="match status" value="1"/>
</dbReference>
<dbReference type="InterPro" id="IPR036104">
    <property type="entry name" value="BFN_sf"/>
</dbReference>
<name>A0A4P6JN33_KTERU</name>
<dbReference type="KEGG" id="kbs:EPA93_11295"/>
<evidence type="ECO:0000313" key="3">
    <source>
        <dbReference type="Proteomes" id="UP000290365"/>
    </source>
</evidence>
<dbReference type="GO" id="GO:0004518">
    <property type="term" value="F:nuclease activity"/>
    <property type="evidence" value="ECO:0007669"/>
    <property type="project" value="InterPro"/>
</dbReference>
<keyword evidence="3" id="KW-1185">Reference proteome</keyword>
<reference evidence="2 3" key="1">
    <citation type="submission" date="2019-01" db="EMBL/GenBank/DDBJ databases">
        <title>Ktedonosporobacter rubrisoli SCAWS-G2.</title>
        <authorList>
            <person name="Huang Y."/>
            <person name="Yan B."/>
        </authorList>
    </citation>
    <scope>NUCLEOTIDE SEQUENCE [LARGE SCALE GENOMIC DNA]</scope>
    <source>
        <strain evidence="2 3">SCAWS-G2</strain>
    </source>
</reference>
<feature type="domain" description="BFN" evidence="1">
    <location>
        <begin position="1"/>
        <end position="122"/>
    </location>
</feature>
<dbReference type="EMBL" id="CP035758">
    <property type="protein sequence ID" value="QBD76553.1"/>
    <property type="molecule type" value="Genomic_DNA"/>
</dbReference>
<dbReference type="Proteomes" id="UP000290365">
    <property type="component" value="Chromosome"/>
</dbReference>
<gene>
    <name evidence="2" type="ORF">EPA93_11295</name>
</gene>
<evidence type="ECO:0000313" key="2">
    <source>
        <dbReference type="EMBL" id="QBD76553.1"/>
    </source>
</evidence>